<evidence type="ECO:0000256" key="1">
    <source>
        <dbReference type="ARBA" id="ARBA00022737"/>
    </source>
</evidence>
<dbReference type="InterPro" id="IPR036770">
    <property type="entry name" value="Ankyrin_rpt-contain_sf"/>
</dbReference>
<dbReference type="EMBL" id="CP025544">
    <property type="protein sequence ID" value="AXK61076.1"/>
    <property type="molecule type" value="Genomic_DNA"/>
</dbReference>
<dbReference type="PANTHER" id="PTHR24171">
    <property type="entry name" value="ANKYRIN REPEAT DOMAIN-CONTAINING PROTEIN 39-RELATED"/>
    <property type="match status" value="1"/>
</dbReference>
<dbReference type="Gene3D" id="1.25.40.20">
    <property type="entry name" value="Ankyrin repeat-containing domain"/>
    <property type="match status" value="3"/>
</dbReference>
<evidence type="ECO:0000313" key="4">
    <source>
        <dbReference type="EMBL" id="AXK61076.1"/>
    </source>
</evidence>
<dbReference type="PROSITE" id="PS50297">
    <property type="entry name" value="ANK_REP_REGION"/>
    <property type="match status" value="5"/>
</dbReference>
<dbReference type="SMART" id="SM00248">
    <property type="entry name" value="ANK"/>
    <property type="match status" value="5"/>
</dbReference>
<accession>A0A345ZCQ9</accession>
<keyword evidence="1" id="KW-0677">Repeat</keyword>
<dbReference type="Pfam" id="PF00023">
    <property type="entry name" value="Ank"/>
    <property type="match status" value="1"/>
</dbReference>
<evidence type="ECO:0000256" key="2">
    <source>
        <dbReference type="ARBA" id="ARBA00023043"/>
    </source>
</evidence>
<dbReference type="InterPro" id="IPR002110">
    <property type="entry name" value="Ankyrin_rpt"/>
</dbReference>
<feature type="repeat" description="ANK" evidence="3">
    <location>
        <begin position="328"/>
        <end position="360"/>
    </location>
</feature>
<dbReference type="Proteomes" id="UP000254834">
    <property type="component" value="Chromosome"/>
</dbReference>
<protein>
    <submittedName>
        <fullName evidence="4">Uncharacterized protein</fullName>
    </submittedName>
</protein>
<dbReference type="OrthoDB" id="5622506at2"/>
<organism evidence="4 5">
    <name type="scientific">Candidatus Chromulinivorax destructor</name>
    <dbReference type="NCBI Taxonomy" id="2066483"/>
    <lineage>
        <taxon>Bacteria</taxon>
        <taxon>Candidatus Babelota</taxon>
        <taxon>Candidatus Babeliae</taxon>
        <taxon>Candidatus Babeliales</taxon>
        <taxon>Candidatus Chromulinivoraceae</taxon>
        <taxon>Candidatus Chromulinivorax</taxon>
    </lineage>
</organism>
<feature type="repeat" description="ANK" evidence="3">
    <location>
        <begin position="155"/>
        <end position="187"/>
    </location>
</feature>
<dbReference type="KEGG" id="cdes:C0J27_05080"/>
<dbReference type="Pfam" id="PF12796">
    <property type="entry name" value="Ank_2"/>
    <property type="match status" value="2"/>
</dbReference>
<evidence type="ECO:0000313" key="5">
    <source>
        <dbReference type="Proteomes" id="UP000254834"/>
    </source>
</evidence>
<gene>
    <name evidence="4" type="ORF">C0J27_05080</name>
</gene>
<sequence>MMSLQLTIKIDGSEQIVTPAQNRQDIIDLAMESHNYRDLKQDLAFLESQGLLELHSFFNVLNQNITESDDATFDEVIEKAQDLITEQMKESFISTIKQALYDNKPLANYINYATSPVGAIEIPLFTYIMQRKNRDEQLNNMVKEWLFEWGNQITYGESPLHIASKKNHTEIINLLLQAAVNVDIKTIDRIPEEQSMYSFDHIHAYDANNYVGATPLLIAAQNNNIEIVKILLTAGAKPNIQTTYTGISPLIMAVFQGNTKIAELLITAGSDVNLATSKNGWLPSYLYLDYRRYSGATPLFIAAHKGDKEMVKLLIKAQADVNLQTTDDKATPLLIAAQSGFTEIVQYLVDADANINLQNTHGQVALNVAITDEIREIIRSAQN</sequence>
<reference evidence="4 5" key="1">
    <citation type="submission" date="2017-12" db="EMBL/GenBank/DDBJ databases">
        <title>Chromulinavorax destructans is a abundant pathogen of dominant heterotrophic picoflagllates.</title>
        <authorList>
            <person name="Deeg C.M."/>
            <person name="Zimmer M."/>
            <person name="Suttle C.A."/>
        </authorList>
    </citation>
    <scope>NUCLEOTIDE SEQUENCE [LARGE SCALE GENOMIC DNA]</scope>
    <source>
        <strain evidence="4 5">SeV1</strain>
    </source>
</reference>
<feature type="repeat" description="ANK" evidence="3">
    <location>
        <begin position="211"/>
        <end position="243"/>
    </location>
</feature>
<keyword evidence="5" id="KW-1185">Reference proteome</keyword>
<proteinExistence type="predicted"/>
<keyword evidence="2 3" id="KW-0040">ANK repeat</keyword>
<dbReference type="RefSeq" id="WP_115586091.1">
    <property type="nucleotide sequence ID" value="NZ_CP025544.1"/>
</dbReference>
<feature type="repeat" description="ANK" evidence="3">
    <location>
        <begin position="294"/>
        <end position="326"/>
    </location>
</feature>
<dbReference type="SUPFAM" id="SSF48403">
    <property type="entry name" value="Ankyrin repeat"/>
    <property type="match status" value="1"/>
</dbReference>
<name>A0A345ZCQ9_9BACT</name>
<evidence type="ECO:0000256" key="3">
    <source>
        <dbReference type="PROSITE-ProRule" id="PRU00023"/>
    </source>
</evidence>
<dbReference type="AlphaFoldDB" id="A0A345ZCQ9"/>
<dbReference type="PROSITE" id="PS50088">
    <property type="entry name" value="ANK_REPEAT"/>
    <property type="match status" value="5"/>
</dbReference>
<feature type="repeat" description="ANK" evidence="3">
    <location>
        <begin position="245"/>
        <end position="277"/>
    </location>
</feature>
<dbReference type="PRINTS" id="PR01415">
    <property type="entry name" value="ANKYRIN"/>
</dbReference>